<evidence type="ECO:0000313" key="2">
    <source>
        <dbReference type="Proteomes" id="UP000254589"/>
    </source>
</evidence>
<dbReference type="EMBL" id="UGSJ01000001">
    <property type="protein sequence ID" value="SUA93436.1"/>
    <property type="molecule type" value="Genomic_DNA"/>
</dbReference>
<proteinExistence type="predicted"/>
<evidence type="ECO:0000313" key="1">
    <source>
        <dbReference type="EMBL" id="SUA93436.1"/>
    </source>
</evidence>
<name>A0AAJ4ZHM6_PANPU</name>
<dbReference type="Proteomes" id="UP000254589">
    <property type="component" value="Unassembled WGS sequence"/>
</dbReference>
<sequence>MRRLLGLLAFLAGGVCAEAVHPLQCELVPAARRAASLPERSRGRLSQRSSL</sequence>
<comment type="caution">
    <text evidence="1">The sequence shown here is derived from an EMBL/GenBank/DDBJ whole genome shotgun (WGS) entry which is preliminary data.</text>
</comment>
<dbReference type="RefSeq" id="WP_167369437.1">
    <property type="nucleotide sequence ID" value="NZ_CP010310.2"/>
</dbReference>
<accession>A0AAJ4ZHM6</accession>
<protein>
    <submittedName>
        <fullName evidence="1">Uncharacterized protein</fullName>
    </submittedName>
</protein>
<reference evidence="1 2" key="1">
    <citation type="submission" date="2018-06" db="EMBL/GenBank/DDBJ databases">
        <authorList>
            <consortium name="Pathogen Informatics"/>
            <person name="Doyle S."/>
        </authorList>
    </citation>
    <scope>NUCLEOTIDE SEQUENCE [LARGE SCALE GENOMIC DNA]</scope>
    <source>
        <strain evidence="1 2">NCTC13159</strain>
    </source>
</reference>
<gene>
    <name evidence="1" type="ORF">NCTC13159_04997</name>
</gene>
<organism evidence="1 2">
    <name type="scientific">Pandoraea pulmonicola</name>
    <dbReference type="NCBI Taxonomy" id="93221"/>
    <lineage>
        <taxon>Bacteria</taxon>
        <taxon>Pseudomonadati</taxon>
        <taxon>Pseudomonadota</taxon>
        <taxon>Betaproteobacteria</taxon>
        <taxon>Burkholderiales</taxon>
        <taxon>Burkholderiaceae</taxon>
        <taxon>Pandoraea</taxon>
    </lineage>
</organism>
<dbReference type="AlphaFoldDB" id="A0AAJ4ZHM6"/>